<dbReference type="RefSeq" id="WP_162377105.1">
    <property type="nucleotide sequence ID" value="NZ_JBHTKN010000008.1"/>
</dbReference>
<evidence type="ECO:0000256" key="1">
    <source>
        <dbReference type="SAM" id="MobiDB-lite"/>
    </source>
</evidence>
<reference evidence="3" key="1">
    <citation type="journal article" date="2019" name="Int. J. Syst. Evol. Microbiol.">
        <title>The Global Catalogue of Microorganisms (GCM) 10K type strain sequencing project: providing services to taxonomists for standard genome sequencing and annotation.</title>
        <authorList>
            <consortium name="The Broad Institute Genomics Platform"/>
            <consortium name="The Broad Institute Genome Sequencing Center for Infectious Disease"/>
            <person name="Wu L."/>
            <person name="Ma J."/>
        </authorList>
    </citation>
    <scope>NUCLEOTIDE SEQUENCE [LARGE SCALE GENOMIC DNA]</scope>
    <source>
        <strain evidence="3">CCUG 55854</strain>
    </source>
</reference>
<evidence type="ECO:0000313" key="2">
    <source>
        <dbReference type="EMBL" id="MFD1043168.1"/>
    </source>
</evidence>
<evidence type="ECO:0000313" key="3">
    <source>
        <dbReference type="Proteomes" id="UP001597033"/>
    </source>
</evidence>
<comment type="caution">
    <text evidence="2">The sequence shown here is derived from an EMBL/GenBank/DDBJ whole genome shotgun (WGS) entry which is preliminary data.</text>
</comment>
<dbReference type="EMBL" id="JBHTKN010000008">
    <property type="protein sequence ID" value="MFD1043168.1"/>
    <property type="molecule type" value="Genomic_DNA"/>
</dbReference>
<organism evidence="2 3">
    <name type="scientific">Pseudoxanthomonas kaohsiungensis</name>
    <dbReference type="NCBI Taxonomy" id="283923"/>
    <lineage>
        <taxon>Bacteria</taxon>
        <taxon>Pseudomonadati</taxon>
        <taxon>Pseudomonadota</taxon>
        <taxon>Gammaproteobacteria</taxon>
        <taxon>Lysobacterales</taxon>
        <taxon>Lysobacteraceae</taxon>
        <taxon>Pseudoxanthomonas</taxon>
    </lineage>
</organism>
<name>A0ABW3LZ61_9GAMM</name>
<proteinExistence type="predicted"/>
<dbReference type="Proteomes" id="UP001597033">
    <property type="component" value="Unassembled WGS sequence"/>
</dbReference>
<keyword evidence="3" id="KW-1185">Reference proteome</keyword>
<sequence length="100" mass="11378">MANYGYFIDLHERGSFIADVRDAQGKTIYEVRAGNELGEDEASPVDDGFMKHVEDIDGLQSYLLDLKLLQPGDRILTMRDFERDLEETEDADEQAEAPRP</sequence>
<feature type="compositionally biased region" description="Acidic residues" evidence="1">
    <location>
        <begin position="83"/>
        <end position="100"/>
    </location>
</feature>
<gene>
    <name evidence="2" type="ORF">ACFQ2N_12515</name>
</gene>
<accession>A0ABW3LZ61</accession>
<protein>
    <submittedName>
        <fullName evidence="2">Uncharacterized protein</fullName>
    </submittedName>
</protein>
<feature type="region of interest" description="Disordered" evidence="1">
    <location>
        <begin position="81"/>
        <end position="100"/>
    </location>
</feature>